<accession>A0ABY9BWB5</accession>
<dbReference type="InterPro" id="IPR007650">
    <property type="entry name" value="Zf-FLZ_dom"/>
</dbReference>
<evidence type="ECO:0000313" key="9">
    <source>
        <dbReference type="EMBL" id="WJZ87135.1"/>
    </source>
</evidence>
<feature type="region of interest" description="Disordered" evidence="7">
    <location>
        <begin position="28"/>
        <end position="61"/>
    </location>
</feature>
<keyword evidence="3" id="KW-0963">Cytoplasm</keyword>
<keyword evidence="5" id="KW-0862">Zinc</keyword>
<feature type="domain" description="FLZ-type" evidence="8">
    <location>
        <begin position="70"/>
        <end position="119"/>
    </location>
</feature>
<protein>
    <recommendedName>
        <fullName evidence="8">FLZ-type domain-containing protein</fullName>
    </recommendedName>
</protein>
<evidence type="ECO:0000313" key="10">
    <source>
        <dbReference type="Proteomes" id="UP001227230"/>
    </source>
</evidence>
<keyword evidence="5" id="KW-0863">Zinc-finger</keyword>
<keyword evidence="4" id="KW-0479">Metal-binding</keyword>
<name>A0ABY9BWB5_VITVI</name>
<evidence type="ECO:0000256" key="2">
    <source>
        <dbReference type="ARBA" id="ARBA00009374"/>
    </source>
</evidence>
<comment type="subcellular location">
    <subcellularLocation>
        <location evidence="1">Cytoplasm</location>
    </subcellularLocation>
</comment>
<keyword evidence="10" id="KW-1185">Reference proteome</keyword>
<evidence type="ECO:0000256" key="6">
    <source>
        <dbReference type="PROSITE-ProRule" id="PRU01131"/>
    </source>
</evidence>
<evidence type="ECO:0000256" key="1">
    <source>
        <dbReference type="ARBA" id="ARBA00004496"/>
    </source>
</evidence>
<dbReference type="Proteomes" id="UP001227230">
    <property type="component" value="Chromosome 5"/>
</dbReference>
<reference evidence="9 10" key="1">
    <citation type="journal article" date="2023" name="Hortic Res">
        <title>The complete reference genome for grapevine (Vitis vinifera L.) genetics and breeding.</title>
        <authorList>
            <person name="Shi X."/>
            <person name="Cao S."/>
            <person name="Wang X."/>
            <person name="Huang S."/>
            <person name="Wang Y."/>
            <person name="Liu Z."/>
            <person name="Liu W."/>
            <person name="Leng X."/>
            <person name="Peng Y."/>
            <person name="Wang N."/>
            <person name="Wang Y."/>
            <person name="Ma Z."/>
            <person name="Xu X."/>
            <person name="Zhang F."/>
            <person name="Xue H."/>
            <person name="Zhong H."/>
            <person name="Wang Y."/>
            <person name="Zhang K."/>
            <person name="Velt A."/>
            <person name="Avia K."/>
            <person name="Holtgrawe D."/>
            <person name="Grimplet J."/>
            <person name="Matus J.T."/>
            <person name="Ware D."/>
            <person name="Wu X."/>
            <person name="Wang H."/>
            <person name="Liu C."/>
            <person name="Fang Y."/>
            <person name="Rustenholz C."/>
            <person name="Cheng Z."/>
            <person name="Xiao H."/>
            <person name="Zhou Y."/>
        </authorList>
    </citation>
    <scope>NUCLEOTIDE SEQUENCE [LARGE SCALE GENOMIC DNA]</scope>
    <source>
        <strain evidence="10">cv. Pinot noir / PN40024</strain>
        <tissue evidence="9">Leaf</tissue>
    </source>
</reference>
<organism evidence="9 10">
    <name type="scientific">Vitis vinifera</name>
    <name type="common">Grape</name>
    <dbReference type="NCBI Taxonomy" id="29760"/>
    <lineage>
        <taxon>Eukaryota</taxon>
        <taxon>Viridiplantae</taxon>
        <taxon>Streptophyta</taxon>
        <taxon>Embryophyta</taxon>
        <taxon>Tracheophyta</taxon>
        <taxon>Spermatophyta</taxon>
        <taxon>Magnoliopsida</taxon>
        <taxon>eudicotyledons</taxon>
        <taxon>Gunneridae</taxon>
        <taxon>Pentapetalae</taxon>
        <taxon>rosids</taxon>
        <taxon>Vitales</taxon>
        <taxon>Vitaceae</taxon>
        <taxon>Viteae</taxon>
        <taxon>Vitis</taxon>
    </lineage>
</organism>
<evidence type="ECO:0000256" key="7">
    <source>
        <dbReference type="SAM" id="MobiDB-lite"/>
    </source>
</evidence>
<sequence length="135" mass="15191">MSKKRSRVVWSSSLGDTGLFNNIQPIETPAAVSRPKPKQWERPRRSILTLGSPLKDSNDDGSDIDESFGVFLQSCFYCRRKISPKDDVFMSGCVYMRYLRAFCSESCRTTHIALEEAEQDAASRPTQATDCLTSI</sequence>
<evidence type="ECO:0000256" key="3">
    <source>
        <dbReference type="ARBA" id="ARBA00022490"/>
    </source>
</evidence>
<gene>
    <name evidence="9" type="ORF">VitviT2T_006537</name>
</gene>
<feature type="zinc finger region" description="FLZ-type" evidence="6">
    <location>
        <begin position="70"/>
        <end position="119"/>
    </location>
</feature>
<evidence type="ECO:0000256" key="4">
    <source>
        <dbReference type="ARBA" id="ARBA00022723"/>
    </source>
</evidence>
<dbReference type="Pfam" id="PF04570">
    <property type="entry name" value="zf-FLZ"/>
    <property type="match status" value="1"/>
</dbReference>
<dbReference type="PROSITE" id="PS51795">
    <property type="entry name" value="ZF_FLZ"/>
    <property type="match status" value="1"/>
</dbReference>
<evidence type="ECO:0000256" key="5">
    <source>
        <dbReference type="ARBA" id="ARBA00022771"/>
    </source>
</evidence>
<evidence type="ECO:0000259" key="8">
    <source>
        <dbReference type="PROSITE" id="PS51795"/>
    </source>
</evidence>
<comment type="similarity">
    <text evidence="2">Belongs to the FLZ family.</text>
</comment>
<dbReference type="PANTHER" id="PTHR33059:SF4">
    <property type="entry name" value="FCS-LIKE ZINC FINGER 5"/>
    <property type="match status" value="1"/>
</dbReference>
<dbReference type="PANTHER" id="PTHR33059">
    <property type="entry name" value="FCS-LIKE ZINC FINGER 5"/>
    <property type="match status" value="1"/>
</dbReference>
<dbReference type="EMBL" id="CP126652">
    <property type="protein sequence ID" value="WJZ87135.1"/>
    <property type="molecule type" value="Genomic_DNA"/>
</dbReference>
<proteinExistence type="inferred from homology"/>